<protein>
    <recommendedName>
        <fullName evidence="5">NAD(P)-binding protein</fullName>
    </recommendedName>
</protein>
<dbReference type="InterPro" id="IPR036291">
    <property type="entry name" value="NAD(P)-bd_dom_sf"/>
</dbReference>
<comment type="similarity">
    <text evidence="1">Belongs to the short-chain dehydrogenases/reductases (SDR) family.</text>
</comment>
<dbReference type="AlphaFoldDB" id="A0A8H3EG28"/>
<dbReference type="Pfam" id="PF00106">
    <property type="entry name" value="adh_short"/>
    <property type="match status" value="1"/>
</dbReference>
<accession>A0A8H3EG28</accession>
<organism evidence="3 4">
    <name type="scientific">Imshaugia aleurites</name>
    <dbReference type="NCBI Taxonomy" id="172621"/>
    <lineage>
        <taxon>Eukaryota</taxon>
        <taxon>Fungi</taxon>
        <taxon>Dikarya</taxon>
        <taxon>Ascomycota</taxon>
        <taxon>Pezizomycotina</taxon>
        <taxon>Lecanoromycetes</taxon>
        <taxon>OSLEUM clade</taxon>
        <taxon>Lecanoromycetidae</taxon>
        <taxon>Lecanorales</taxon>
        <taxon>Lecanorineae</taxon>
        <taxon>Parmeliaceae</taxon>
        <taxon>Imshaugia</taxon>
    </lineage>
</organism>
<dbReference type="InterPro" id="IPR002347">
    <property type="entry name" value="SDR_fam"/>
</dbReference>
<dbReference type="GO" id="GO:0016491">
    <property type="term" value="F:oxidoreductase activity"/>
    <property type="evidence" value="ECO:0007669"/>
    <property type="project" value="UniProtKB-KW"/>
</dbReference>
<dbReference type="OrthoDB" id="542013at2759"/>
<dbReference type="SUPFAM" id="SSF51735">
    <property type="entry name" value="NAD(P)-binding Rossmann-fold domains"/>
    <property type="match status" value="1"/>
</dbReference>
<dbReference type="PANTHER" id="PTHR24320">
    <property type="entry name" value="RETINOL DEHYDROGENASE"/>
    <property type="match status" value="1"/>
</dbReference>
<comment type="caution">
    <text evidence="3">The sequence shown here is derived from an EMBL/GenBank/DDBJ whole genome shotgun (WGS) entry which is preliminary data.</text>
</comment>
<evidence type="ECO:0000313" key="4">
    <source>
        <dbReference type="Proteomes" id="UP000664534"/>
    </source>
</evidence>
<reference evidence="3" key="1">
    <citation type="submission" date="2021-03" db="EMBL/GenBank/DDBJ databases">
        <authorList>
            <person name="Tagirdzhanova G."/>
        </authorList>
    </citation>
    <scope>NUCLEOTIDE SEQUENCE</scope>
</reference>
<keyword evidence="4" id="KW-1185">Reference proteome</keyword>
<proteinExistence type="inferred from homology"/>
<evidence type="ECO:0000256" key="1">
    <source>
        <dbReference type="ARBA" id="ARBA00006484"/>
    </source>
</evidence>
<dbReference type="Proteomes" id="UP000664534">
    <property type="component" value="Unassembled WGS sequence"/>
</dbReference>
<gene>
    <name evidence="3" type="ORF">IMSHALPRED_004074</name>
</gene>
<dbReference type="Gene3D" id="3.40.50.720">
    <property type="entry name" value="NAD(P)-binding Rossmann-like Domain"/>
    <property type="match status" value="1"/>
</dbReference>
<name>A0A8H3EG28_9LECA</name>
<keyword evidence="2" id="KW-0560">Oxidoreductase</keyword>
<dbReference type="PANTHER" id="PTHR24320:SF152">
    <property type="entry name" value="SHORT-CHAIN DEHYDROGENASE_REDUCTASE FAMILY PROTEIN"/>
    <property type="match status" value="1"/>
</dbReference>
<dbReference type="EMBL" id="CAJPDT010000002">
    <property type="protein sequence ID" value="CAF9906091.1"/>
    <property type="molecule type" value="Genomic_DNA"/>
</dbReference>
<evidence type="ECO:0000313" key="3">
    <source>
        <dbReference type="EMBL" id="CAF9906091.1"/>
    </source>
</evidence>
<evidence type="ECO:0000256" key="2">
    <source>
        <dbReference type="ARBA" id="ARBA00023002"/>
    </source>
</evidence>
<evidence type="ECO:0008006" key="5">
    <source>
        <dbReference type="Google" id="ProtNLM"/>
    </source>
</evidence>
<sequence>MSSSPVSSVYVYRDFVLSMLSLFCGRLYPTLRPPPADLTGKITVVTGANSGLGFQIALDLARQKATVFLACRNASKAQEAISRITSAVPDSVDRVKALSLDTSSPSSVRECAEGWKNTESKIDILFNNAGVPSSPEQPFTVDGFPTTYATNFLGSFLLTQLLEPCLSNEARVIFTSSTGHYISDFTPTFSLEAVKNRLEPGFHAPKAAVRSNGSAADSTIYGNTKAMQIAFAKLLQSRWNAAAKASGRTNERVVHAFSPGFTQTPGLPKMTPLSIWKYSPLQVWEDRGFWLLGATTVLATDVSQGAATAVWLATTKDEAVAGEGMGGGYWERMTKRAATVDAMSTEMLERFWIRWEADAGITWR</sequence>
<dbReference type="PRINTS" id="PR00081">
    <property type="entry name" value="GDHRDH"/>
</dbReference>